<dbReference type="InterPro" id="IPR013325">
    <property type="entry name" value="RNA_pol_sigma_r2"/>
</dbReference>
<proteinExistence type="inferred from homology"/>
<dbReference type="Gene3D" id="1.10.10.10">
    <property type="entry name" value="Winged helix-like DNA-binding domain superfamily/Winged helix DNA-binding domain"/>
    <property type="match status" value="1"/>
</dbReference>
<comment type="caution">
    <text evidence="8">The sequence shown here is derived from an EMBL/GenBank/DDBJ whole genome shotgun (WGS) entry which is preliminary data.</text>
</comment>
<evidence type="ECO:0000259" key="6">
    <source>
        <dbReference type="Pfam" id="PF04542"/>
    </source>
</evidence>
<keyword evidence="3" id="KW-0731">Sigma factor</keyword>
<sequence length="180" mass="19356">MNETWTMLMRSALDGDGAAYRELLSALAPALRAFARRILLAAGRDAGDAEDVVQETLLALHLKRQTWDPATPLAPWIWAIARHKAVDVLRRSGRRAEVPIDGLEDFLADAEAEAEPEALSSRDAGRMVASLNGRERDVVEAVCLSGASVKETGARLAMSEGAVRVALHRALKRLAAAHGG</sequence>
<protein>
    <submittedName>
        <fullName evidence="8">Sigma-70 family RNA polymerase sigma factor</fullName>
    </submittedName>
</protein>
<dbReference type="Proteomes" id="UP000269692">
    <property type="component" value="Unassembled WGS sequence"/>
</dbReference>
<dbReference type="SUPFAM" id="SSF88946">
    <property type="entry name" value="Sigma2 domain of RNA polymerase sigma factors"/>
    <property type="match status" value="1"/>
</dbReference>
<evidence type="ECO:0000256" key="2">
    <source>
        <dbReference type="ARBA" id="ARBA00023015"/>
    </source>
</evidence>
<accession>A0A3L7AF47</accession>
<dbReference type="Gene3D" id="1.10.1740.10">
    <property type="match status" value="1"/>
</dbReference>
<keyword evidence="5" id="KW-0804">Transcription</keyword>
<dbReference type="Pfam" id="PF08281">
    <property type="entry name" value="Sigma70_r4_2"/>
    <property type="match status" value="1"/>
</dbReference>
<comment type="similarity">
    <text evidence="1">Belongs to the sigma-70 factor family. ECF subfamily.</text>
</comment>
<dbReference type="SUPFAM" id="SSF88659">
    <property type="entry name" value="Sigma3 and sigma4 domains of RNA polymerase sigma factors"/>
    <property type="match status" value="1"/>
</dbReference>
<feature type="domain" description="RNA polymerase sigma factor 70 region 4 type 2" evidence="7">
    <location>
        <begin position="125"/>
        <end position="174"/>
    </location>
</feature>
<dbReference type="EMBL" id="RCTF01000009">
    <property type="protein sequence ID" value="RLP78251.1"/>
    <property type="molecule type" value="Genomic_DNA"/>
</dbReference>
<dbReference type="OrthoDB" id="7041663at2"/>
<dbReference type="InterPro" id="IPR039425">
    <property type="entry name" value="RNA_pol_sigma-70-like"/>
</dbReference>
<evidence type="ECO:0000313" key="9">
    <source>
        <dbReference type="Proteomes" id="UP000269692"/>
    </source>
</evidence>
<keyword evidence="9" id="KW-1185">Reference proteome</keyword>
<name>A0A3L7AF47_9HYPH</name>
<organism evidence="8 9">
    <name type="scientific">Xanthobacter tagetidis</name>
    <dbReference type="NCBI Taxonomy" id="60216"/>
    <lineage>
        <taxon>Bacteria</taxon>
        <taxon>Pseudomonadati</taxon>
        <taxon>Pseudomonadota</taxon>
        <taxon>Alphaproteobacteria</taxon>
        <taxon>Hyphomicrobiales</taxon>
        <taxon>Xanthobacteraceae</taxon>
        <taxon>Xanthobacter</taxon>
    </lineage>
</organism>
<dbReference type="GO" id="GO:0016987">
    <property type="term" value="F:sigma factor activity"/>
    <property type="evidence" value="ECO:0007669"/>
    <property type="project" value="UniProtKB-KW"/>
</dbReference>
<dbReference type="InterPro" id="IPR014284">
    <property type="entry name" value="RNA_pol_sigma-70_dom"/>
</dbReference>
<dbReference type="PANTHER" id="PTHR43133">
    <property type="entry name" value="RNA POLYMERASE ECF-TYPE SIGMA FACTO"/>
    <property type="match status" value="1"/>
</dbReference>
<evidence type="ECO:0000256" key="3">
    <source>
        <dbReference type="ARBA" id="ARBA00023082"/>
    </source>
</evidence>
<keyword evidence="4" id="KW-0238">DNA-binding</keyword>
<gene>
    <name evidence="8" type="ORF">D9R14_12790</name>
</gene>
<evidence type="ECO:0000256" key="1">
    <source>
        <dbReference type="ARBA" id="ARBA00010641"/>
    </source>
</evidence>
<dbReference type="GO" id="GO:0003677">
    <property type="term" value="F:DNA binding"/>
    <property type="evidence" value="ECO:0007669"/>
    <property type="project" value="UniProtKB-KW"/>
</dbReference>
<dbReference type="GO" id="GO:0006352">
    <property type="term" value="P:DNA-templated transcription initiation"/>
    <property type="evidence" value="ECO:0007669"/>
    <property type="project" value="InterPro"/>
</dbReference>
<dbReference type="NCBIfam" id="TIGR02937">
    <property type="entry name" value="sigma70-ECF"/>
    <property type="match status" value="1"/>
</dbReference>
<evidence type="ECO:0000259" key="7">
    <source>
        <dbReference type="Pfam" id="PF08281"/>
    </source>
</evidence>
<dbReference type="PANTHER" id="PTHR43133:SF58">
    <property type="entry name" value="ECF RNA POLYMERASE SIGMA FACTOR SIGD"/>
    <property type="match status" value="1"/>
</dbReference>
<dbReference type="InterPro" id="IPR007627">
    <property type="entry name" value="RNA_pol_sigma70_r2"/>
</dbReference>
<keyword evidence="2" id="KW-0805">Transcription regulation</keyword>
<dbReference type="Pfam" id="PF04542">
    <property type="entry name" value="Sigma70_r2"/>
    <property type="match status" value="1"/>
</dbReference>
<reference evidence="8 9" key="1">
    <citation type="submission" date="2018-10" db="EMBL/GenBank/DDBJ databases">
        <title>Xanthobacter tagetidis genome sequencing and assembly.</title>
        <authorList>
            <person name="Maclea K.S."/>
            <person name="Goen A.E."/>
            <person name="Fatima S.A."/>
        </authorList>
    </citation>
    <scope>NUCLEOTIDE SEQUENCE [LARGE SCALE GENOMIC DNA]</scope>
    <source>
        <strain evidence="8 9">ATCC 700314</strain>
    </source>
</reference>
<dbReference type="RefSeq" id="WP_121623718.1">
    <property type="nucleotide sequence ID" value="NZ_JACIIW010000009.1"/>
</dbReference>
<dbReference type="InterPro" id="IPR013249">
    <property type="entry name" value="RNA_pol_sigma70_r4_t2"/>
</dbReference>
<evidence type="ECO:0000256" key="4">
    <source>
        <dbReference type="ARBA" id="ARBA00023125"/>
    </source>
</evidence>
<evidence type="ECO:0000313" key="8">
    <source>
        <dbReference type="EMBL" id="RLP78251.1"/>
    </source>
</evidence>
<dbReference type="NCBIfam" id="NF009165">
    <property type="entry name" value="PRK12512.1"/>
    <property type="match status" value="1"/>
</dbReference>
<dbReference type="InterPro" id="IPR036388">
    <property type="entry name" value="WH-like_DNA-bd_sf"/>
</dbReference>
<dbReference type="InterPro" id="IPR013324">
    <property type="entry name" value="RNA_pol_sigma_r3/r4-like"/>
</dbReference>
<feature type="domain" description="RNA polymerase sigma-70 region 2" evidence="6">
    <location>
        <begin position="24"/>
        <end position="95"/>
    </location>
</feature>
<evidence type="ECO:0000256" key="5">
    <source>
        <dbReference type="ARBA" id="ARBA00023163"/>
    </source>
</evidence>
<dbReference type="AlphaFoldDB" id="A0A3L7AF47"/>